<organism evidence="1 2">
    <name type="scientific">Eretmocerus hayati</name>
    <dbReference type="NCBI Taxonomy" id="131215"/>
    <lineage>
        <taxon>Eukaryota</taxon>
        <taxon>Metazoa</taxon>
        <taxon>Ecdysozoa</taxon>
        <taxon>Arthropoda</taxon>
        <taxon>Hexapoda</taxon>
        <taxon>Insecta</taxon>
        <taxon>Pterygota</taxon>
        <taxon>Neoptera</taxon>
        <taxon>Endopterygota</taxon>
        <taxon>Hymenoptera</taxon>
        <taxon>Apocrita</taxon>
        <taxon>Proctotrupomorpha</taxon>
        <taxon>Chalcidoidea</taxon>
        <taxon>Aphelinidae</taxon>
        <taxon>Aphelininae</taxon>
        <taxon>Eretmocerus</taxon>
    </lineage>
</organism>
<sequence length="398" mass="45798">MSNSPESNPEPPGQDPPNENSDDDDSEIQEPEEDKFALAKFYRYEAGIPQTNIIPTKLVHKFNPEDPLTDYLVPRQDGKGLITHEPTQILKVAKSRQKLKISNVEPLNPKRRNMKKGYHSDIYKDLIKRDGPIADEDHELVNRNGDEEAQSEEGNDSDNHEDENQAVDRNADEVAQHSSTNGYNHVDPKAQAPKKVRKQRSKKVPRPKTISAEDMAILEYQAQEMPGIDINIDEEEESREMKIRLIKSESSRIELESKVSQLHAEKRIQDELIERLAERVEQLEKNSEQNTRQGARRILTMDFGAPSMSQHSGLHSHTSESHRSRQETSQDSGMNSHTREAYRSRQLMKTTCRREKKSRKDVANLTPSDDTLYKSYEKYKPLEKWTYKYPVTGVEVIN</sequence>
<protein>
    <submittedName>
        <fullName evidence="1">Uncharacterized protein</fullName>
    </submittedName>
</protein>
<evidence type="ECO:0000313" key="2">
    <source>
        <dbReference type="Proteomes" id="UP001239111"/>
    </source>
</evidence>
<name>A0ACC2P520_9HYME</name>
<dbReference type="EMBL" id="CM056742">
    <property type="protein sequence ID" value="KAJ8678121.1"/>
    <property type="molecule type" value="Genomic_DNA"/>
</dbReference>
<dbReference type="Proteomes" id="UP001239111">
    <property type="component" value="Chromosome 2"/>
</dbReference>
<accession>A0ACC2P520</accession>
<gene>
    <name evidence="1" type="ORF">QAD02_013908</name>
</gene>
<comment type="caution">
    <text evidence="1">The sequence shown here is derived from an EMBL/GenBank/DDBJ whole genome shotgun (WGS) entry which is preliminary data.</text>
</comment>
<proteinExistence type="predicted"/>
<keyword evidence="2" id="KW-1185">Reference proteome</keyword>
<evidence type="ECO:0000313" key="1">
    <source>
        <dbReference type="EMBL" id="KAJ8678121.1"/>
    </source>
</evidence>
<reference evidence="1" key="1">
    <citation type="submission" date="2023-04" db="EMBL/GenBank/DDBJ databases">
        <title>A chromosome-level genome assembly of the parasitoid wasp Eretmocerus hayati.</title>
        <authorList>
            <person name="Zhong Y."/>
            <person name="Liu S."/>
            <person name="Liu Y."/>
        </authorList>
    </citation>
    <scope>NUCLEOTIDE SEQUENCE</scope>
    <source>
        <strain evidence="1">ZJU_SS_LIU_2023</strain>
    </source>
</reference>